<sequence length="93" mass="11085">MNKLAFAEHGQQNIIRYNHHFRVDVGVFIKKANLQDRDWDLYFSNGNTSHLPQDLKEGLIREFMLYVRRRARKGVNKLRFGDFIEMTQTMNIA</sequence>
<dbReference type="AlphaFoldDB" id="A0A2W5A195"/>
<accession>A0A2W5A195</accession>
<gene>
    <name evidence="1" type="ORF">DI626_04980</name>
</gene>
<dbReference type="Proteomes" id="UP000249557">
    <property type="component" value="Unassembled WGS sequence"/>
</dbReference>
<evidence type="ECO:0000313" key="1">
    <source>
        <dbReference type="EMBL" id="PZO87012.1"/>
    </source>
</evidence>
<evidence type="ECO:0000313" key="2">
    <source>
        <dbReference type="Proteomes" id="UP000249557"/>
    </source>
</evidence>
<reference evidence="1 2" key="1">
    <citation type="submission" date="2017-08" db="EMBL/GenBank/DDBJ databases">
        <title>Infants hospitalized years apart are colonized by the same room-sourced microbial strains.</title>
        <authorList>
            <person name="Brooks B."/>
            <person name="Olm M.R."/>
            <person name="Firek B.A."/>
            <person name="Baker R."/>
            <person name="Thomas B.C."/>
            <person name="Morowitz M.J."/>
            <person name="Banfield J.F."/>
        </authorList>
    </citation>
    <scope>NUCLEOTIDE SEQUENCE [LARGE SCALE GENOMIC DNA]</scope>
    <source>
        <strain evidence="1">S2_018_000_R2_104</strain>
    </source>
</reference>
<protein>
    <submittedName>
        <fullName evidence="1">Uncharacterized protein</fullName>
    </submittedName>
</protein>
<comment type="caution">
    <text evidence="1">The sequence shown here is derived from an EMBL/GenBank/DDBJ whole genome shotgun (WGS) entry which is preliminary data.</text>
</comment>
<name>A0A2W5A195_9BACT</name>
<organism evidence="1 2">
    <name type="scientific">Micavibrio aeruginosavorus</name>
    <dbReference type="NCBI Taxonomy" id="349221"/>
    <lineage>
        <taxon>Bacteria</taxon>
        <taxon>Pseudomonadati</taxon>
        <taxon>Bdellovibrionota</taxon>
        <taxon>Bdellovibrionia</taxon>
        <taxon>Bdellovibrionales</taxon>
        <taxon>Pseudobdellovibrionaceae</taxon>
        <taxon>Micavibrio</taxon>
    </lineage>
</organism>
<dbReference type="EMBL" id="QFNK01000078">
    <property type="protein sequence ID" value="PZO87012.1"/>
    <property type="molecule type" value="Genomic_DNA"/>
</dbReference>
<proteinExistence type="predicted"/>